<comment type="similarity">
    <text evidence="1">Belongs to the amidase family.</text>
</comment>
<keyword evidence="5" id="KW-1185">Reference proteome</keyword>
<dbReference type="InterPro" id="IPR052096">
    <property type="entry name" value="Endocannabinoid_amidase"/>
</dbReference>
<dbReference type="AlphaFoldDB" id="A0AAN5D9D8"/>
<dbReference type="InterPro" id="IPR020556">
    <property type="entry name" value="Amidase_CS"/>
</dbReference>
<dbReference type="Pfam" id="PF01425">
    <property type="entry name" value="Amidase"/>
    <property type="match status" value="1"/>
</dbReference>
<dbReference type="EMBL" id="BTRK01000006">
    <property type="protein sequence ID" value="GMR57879.1"/>
    <property type="molecule type" value="Genomic_DNA"/>
</dbReference>
<organism evidence="4 5">
    <name type="scientific">Pristionchus mayeri</name>
    <dbReference type="NCBI Taxonomy" id="1317129"/>
    <lineage>
        <taxon>Eukaryota</taxon>
        <taxon>Metazoa</taxon>
        <taxon>Ecdysozoa</taxon>
        <taxon>Nematoda</taxon>
        <taxon>Chromadorea</taxon>
        <taxon>Rhabditida</taxon>
        <taxon>Rhabditina</taxon>
        <taxon>Diplogasteromorpha</taxon>
        <taxon>Diplogasteroidea</taxon>
        <taxon>Neodiplogasteridae</taxon>
        <taxon>Pristionchus</taxon>
    </lineage>
</organism>
<dbReference type="GO" id="GO:0004040">
    <property type="term" value="F:amidase activity"/>
    <property type="evidence" value="ECO:0007669"/>
    <property type="project" value="TreeGrafter"/>
</dbReference>
<dbReference type="GO" id="GO:0009062">
    <property type="term" value="P:fatty acid catabolic process"/>
    <property type="evidence" value="ECO:0007669"/>
    <property type="project" value="TreeGrafter"/>
</dbReference>
<evidence type="ECO:0000259" key="3">
    <source>
        <dbReference type="Pfam" id="PF01425"/>
    </source>
</evidence>
<dbReference type="InterPro" id="IPR023631">
    <property type="entry name" value="Amidase_dom"/>
</dbReference>
<accession>A0AAN5D9D8</accession>
<dbReference type="PROSITE" id="PS00571">
    <property type="entry name" value="AMIDASES"/>
    <property type="match status" value="1"/>
</dbReference>
<evidence type="ECO:0000313" key="4">
    <source>
        <dbReference type="EMBL" id="GMR57879.1"/>
    </source>
</evidence>
<keyword evidence="2" id="KW-0378">Hydrolase</keyword>
<evidence type="ECO:0000313" key="5">
    <source>
        <dbReference type="Proteomes" id="UP001328107"/>
    </source>
</evidence>
<dbReference type="GO" id="GO:0017064">
    <property type="term" value="F:fatty acid amide hydrolase activity"/>
    <property type="evidence" value="ECO:0007669"/>
    <property type="project" value="TreeGrafter"/>
</dbReference>
<proteinExistence type="inferred from homology"/>
<feature type="domain" description="Amidase" evidence="3">
    <location>
        <begin position="1"/>
        <end position="385"/>
    </location>
</feature>
<protein>
    <recommendedName>
        <fullName evidence="3">Amidase domain-containing protein</fullName>
    </recommendedName>
</protein>
<dbReference type="PANTHER" id="PTHR45847">
    <property type="entry name" value="FATTY ACID AMIDE HYDROLASE"/>
    <property type="match status" value="1"/>
</dbReference>
<name>A0AAN5D9D8_9BILA</name>
<reference evidence="5" key="1">
    <citation type="submission" date="2022-10" db="EMBL/GenBank/DDBJ databases">
        <title>Genome assembly of Pristionchus species.</title>
        <authorList>
            <person name="Yoshida K."/>
            <person name="Sommer R.J."/>
        </authorList>
    </citation>
    <scope>NUCLEOTIDE SEQUENCE [LARGE SCALE GENOMIC DNA]</scope>
    <source>
        <strain evidence="5">RS5460</strain>
    </source>
</reference>
<dbReference type="Proteomes" id="UP001328107">
    <property type="component" value="Unassembled WGS sequence"/>
</dbReference>
<dbReference type="PANTHER" id="PTHR45847:SF10">
    <property type="entry name" value="FATTY ACID AMIDE HYDROLASE 1"/>
    <property type="match status" value="1"/>
</dbReference>
<dbReference type="Gene3D" id="3.90.1300.10">
    <property type="entry name" value="Amidase signature (AS) domain"/>
    <property type="match status" value="1"/>
</dbReference>
<comment type="caution">
    <text evidence="4">The sequence shown here is derived from an EMBL/GenBank/DDBJ whole genome shotgun (WGS) entry which is preliminary data.</text>
</comment>
<gene>
    <name evidence="4" type="ORF">PMAYCL1PPCAC_28074</name>
</gene>
<sequence>GMIPFCQTNVPTTLLTYTCGNSIYGTTSSPHSRSRTCGGSSGGEGALIGAGGSLAGMGSDVGGSVRIPAAFSGCCGFKPSATRCSTLQYHEPVPLRPFCMHTEGPLAQDPYAIVEIMRSAWSDNFISNQDALTVPVDFREELYKEGRKFRIGFYSSDGLIDPLPGNQRVINEAVELLKARGHELVPFSLGDIVQETARGLYGTVFADGGQGIAEALRNEPLSDLMEPLRAVVSTHIYMKKLFGWICRYRDDQAMSDFFLSQTTKAIDIQTAIDRIYASRKRLVQKMKDERIDLLLCPSTISPAVPHALPTQIPFTAVMSVMFWNAMDFPAGVVTTGSWTEADESALEDYQPKGFVEKAIKEGCKNSVGLPLSVQIVAPSFRDEMVMRVMADLYEAVKE</sequence>
<evidence type="ECO:0000256" key="2">
    <source>
        <dbReference type="ARBA" id="ARBA00022801"/>
    </source>
</evidence>
<dbReference type="SUPFAM" id="SSF75304">
    <property type="entry name" value="Amidase signature (AS) enzymes"/>
    <property type="match status" value="1"/>
</dbReference>
<dbReference type="InterPro" id="IPR036928">
    <property type="entry name" value="AS_sf"/>
</dbReference>
<evidence type="ECO:0000256" key="1">
    <source>
        <dbReference type="ARBA" id="ARBA00009199"/>
    </source>
</evidence>
<feature type="non-terminal residue" evidence="4">
    <location>
        <position position="398"/>
    </location>
</feature>
<feature type="non-terminal residue" evidence="4">
    <location>
        <position position="1"/>
    </location>
</feature>